<dbReference type="InterPro" id="IPR024467">
    <property type="entry name" value="Xre/MbcA/ParS-like_toxin-bd"/>
</dbReference>
<dbReference type="RefSeq" id="WP_162441915.1">
    <property type="nucleotide sequence ID" value="NZ_CP048222.1"/>
</dbReference>
<dbReference type="NCBIfam" id="TIGR02293">
    <property type="entry name" value="TAS_TIGR02293"/>
    <property type="match status" value="1"/>
</dbReference>
<name>A0A6C0GD73_9BACT</name>
<feature type="domain" description="Antitoxin Xre/MbcA/ParS-like toxin-binding" evidence="1">
    <location>
        <begin position="95"/>
        <end position="143"/>
    </location>
</feature>
<dbReference type="AlphaFoldDB" id="A0A6C0GD73"/>
<accession>A0A6C0GD73</accession>
<dbReference type="GO" id="GO:0003677">
    <property type="term" value="F:DNA binding"/>
    <property type="evidence" value="ECO:0007669"/>
    <property type="project" value="InterPro"/>
</dbReference>
<dbReference type="EMBL" id="CP048222">
    <property type="protein sequence ID" value="QHT65838.1"/>
    <property type="molecule type" value="Genomic_DNA"/>
</dbReference>
<evidence type="ECO:0000313" key="3">
    <source>
        <dbReference type="EMBL" id="QHT65838.1"/>
    </source>
</evidence>
<dbReference type="InterPro" id="IPR011979">
    <property type="entry name" value="Antitox_Xre"/>
</dbReference>
<dbReference type="Pfam" id="PF09722">
    <property type="entry name" value="Xre_MbcA_ParS_C"/>
    <property type="match status" value="1"/>
</dbReference>
<dbReference type="KEGG" id="rhoz:GXP67_03735"/>
<dbReference type="Proteomes" id="UP000480178">
    <property type="component" value="Chromosome"/>
</dbReference>
<feature type="domain" description="Antitoxin Xre-like helix-turn-helix" evidence="2">
    <location>
        <begin position="28"/>
        <end position="88"/>
    </location>
</feature>
<organism evidence="3 4">
    <name type="scientific">Rhodocytophaga rosea</name>
    <dbReference type="NCBI Taxonomy" id="2704465"/>
    <lineage>
        <taxon>Bacteria</taxon>
        <taxon>Pseudomonadati</taxon>
        <taxon>Bacteroidota</taxon>
        <taxon>Cytophagia</taxon>
        <taxon>Cytophagales</taxon>
        <taxon>Rhodocytophagaceae</taxon>
        <taxon>Rhodocytophaga</taxon>
    </lineage>
</organism>
<evidence type="ECO:0000313" key="4">
    <source>
        <dbReference type="Proteomes" id="UP000480178"/>
    </source>
</evidence>
<dbReference type="Pfam" id="PF20432">
    <property type="entry name" value="Xre-like-HTH"/>
    <property type="match status" value="1"/>
</dbReference>
<proteinExistence type="predicted"/>
<dbReference type="InterPro" id="IPR046847">
    <property type="entry name" value="Xre-like_HTH"/>
</dbReference>
<protein>
    <submittedName>
        <fullName evidence="3">DUF2384 domain-containing protein</fullName>
    </submittedName>
</protein>
<gene>
    <name evidence="3" type="ORF">GXP67_03735</name>
</gene>
<reference evidence="3 4" key="1">
    <citation type="submission" date="2020-01" db="EMBL/GenBank/DDBJ databases">
        <authorList>
            <person name="Kim M.K."/>
        </authorList>
    </citation>
    <scope>NUCLEOTIDE SEQUENCE [LARGE SCALE GENOMIC DNA]</scope>
    <source>
        <strain evidence="3 4">172606-1</strain>
    </source>
</reference>
<keyword evidence="4" id="KW-1185">Reference proteome</keyword>
<evidence type="ECO:0000259" key="2">
    <source>
        <dbReference type="Pfam" id="PF20432"/>
    </source>
</evidence>
<evidence type="ECO:0000259" key="1">
    <source>
        <dbReference type="Pfam" id="PF09722"/>
    </source>
</evidence>
<sequence>MITTAQVLHVVGQGKQIKASQATDVSLYHVVSSGQPIASLRAMQQLMGFTHKEISEMMGISESTLLRRYKASKQTLTREETDRLIGIAEVIAHGMDVYESVELFKQWLHTSLPPLGNQKPIELLWSSIGRAKIKDILTRIEYGHYS</sequence>